<keyword evidence="23" id="KW-1185">Reference proteome</keyword>
<dbReference type="GO" id="GO:0070901">
    <property type="term" value="P:mitochondrial tRNA methylation"/>
    <property type="evidence" value="ECO:0007669"/>
    <property type="project" value="UniProtKB-ARBA"/>
</dbReference>
<evidence type="ECO:0000256" key="3">
    <source>
        <dbReference type="ARBA" id="ARBA00009775"/>
    </source>
</evidence>
<dbReference type="InterPro" id="IPR029063">
    <property type="entry name" value="SAM-dependent_MTases_sf"/>
</dbReference>
<dbReference type="Pfam" id="PF00994">
    <property type="entry name" value="MoCF_biosynth"/>
    <property type="match status" value="1"/>
</dbReference>
<feature type="domain" description="SAM-dependent methyltransferase TRM5/TYW2-type" evidence="21">
    <location>
        <begin position="157"/>
        <end position="432"/>
    </location>
</feature>
<dbReference type="SUPFAM" id="SSF52402">
    <property type="entry name" value="Adenine nucleotide alpha hydrolases-like"/>
    <property type="match status" value="1"/>
</dbReference>
<dbReference type="InterPro" id="IPR001453">
    <property type="entry name" value="MoaB/Mog_dom"/>
</dbReference>
<dbReference type="PANTHER" id="PTHR23293">
    <property type="entry name" value="FAD SYNTHETASE-RELATED FMN ADENYLYLTRANSFERASE"/>
    <property type="match status" value="1"/>
</dbReference>
<comment type="catalytic activity">
    <reaction evidence="19">
        <text>FMN + ATP + H(+) = FAD + diphosphate</text>
        <dbReference type="Rhea" id="RHEA:17237"/>
        <dbReference type="ChEBI" id="CHEBI:15378"/>
        <dbReference type="ChEBI" id="CHEBI:30616"/>
        <dbReference type="ChEBI" id="CHEBI:33019"/>
        <dbReference type="ChEBI" id="CHEBI:57692"/>
        <dbReference type="ChEBI" id="CHEBI:58210"/>
        <dbReference type="EC" id="2.7.7.2"/>
    </reaction>
</comment>
<name>A0A195FV99_9HYME</name>
<evidence type="ECO:0000256" key="20">
    <source>
        <dbReference type="HAMAP-Rule" id="MF_03152"/>
    </source>
</evidence>
<dbReference type="Gene3D" id="3.40.980.10">
    <property type="entry name" value="MoaB/Mog-like domain"/>
    <property type="match status" value="1"/>
</dbReference>
<dbReference type="SMART" id="SM00852">
    <property type="entry name" value="MoCF_biosynth"/>
    <property type="match status" value="1"/>
</dbReference>
<dbReference type="PROSITE" id="PS51684">
    <property type="entry name" value="SAM_MT_TRM5_TYW2"/>
    <property type="match status" value="1"/>
</dbReference>
<keyword evidence="10 20" id="KW-0819">tRNA processing</keyword>
<evidence type="ECO:0000313" key="22">
    <source>
        <dbReference type="EMBL" id="KYN44565.1"/>
    </source>
</evidence>
<reference evidence="22 23" key="1">
    <citation type="submission" date="2016-03" db="EMBL/GenBank/DDBJ databases">
        <title>Trachymyrmex septentrionalis WGS genome.</title>
        <authorList>
            <person name="Nygaard S."/>
            <person name="Hu H."/>
            <person name="Boomsma J."/>
            <person name="Zhang G."/>
        </authorList>
    </citation>
    <scope>NUCLEOTIDE SEQUENCE [LARGE SCALE GENOMIC DNA]</scope>
    <source>
        <strain evidence="22">Tsep2-gDNA-1</strain>
        <tissue evidence="22">Whole body</tissue>
    </source>
</reference>
<evidence type="ECO:0000256" key="2">
    <source>
        <dbReference type="ARBA" id="ARBA00007589"/>
    </source>
</evidence>
<evidence type="ECO:0000256" key="8">
    <source>
        <dbReference type="ARBA" id="ARBA00022679"/>
    </source>
</evidence>
<sequence>MILYMAIGRFFSVVRQSCCLKNQYSFYTTTMTSLLVPPASVRGMMCLDRDAFTRVVTVSTLKLRDISVSKNIRVLKKYLLKMCNFKSVEKINDGAIIYLNPDIVTKFEDITEDDRKLLVDQYEYFSTMDITLKYDNWRRDVILKSILPEDIEVPTAYSLVGHIVQLNLRDVHLPYKSIIGQIFLDKTANARTVVNKIDTINTSFRYFAMEILAGERNTITSAKEHGCTYQFDFAQVYWNPRLSTEHSRIITFMTEGDILYDVFAGVGPFAIPAARKKVQVFANDLNPESYKWLQKNALINKVKDNFKAFNMDGRNFLREVVKDNILTRRAQNLPGSEHIIMNLPASAIEFLDILPDWFTQEEFKNVCLKPPIFHVYCFVKVDKGDDVCMFGRLLVEEKLGYTLSAESIVSIHNIRDVSPNKQMIRVSFLLKTLTGEEPATKKFKIKKMGKNKIHKNKNVDDIAKEIRNTSKEYSVVFTSGGVGPTHDDVTYEAVAKAFELKLELNQKLFDIYTRMIPNQAEIKRLAIVPNACKIINIDSEAFPIINIKNVYVLPGSPKYFKPAADTIISRLKGSTPFHFEHIDIALNELSIVNILDKQAKRWDGKIKIGSYPQYELQTSFTRITLEGPEETIAEAKEELLYHLPIQKIINLKHKYSNFQMNIVLENSKSEKHIKSALDILNDCYERYKQNEIFISFNGGKDCTVVLHLAATVAKLRNISSLLCLYVTDDSFPEVEAFVESAARYYGLEIIRVQRPIKSALSALLEEKHYLKAAVMGTRKGDPGSENLQAFTPTDPNWPQLIRVNPILHWSYSQVWTFLLKHNIPYCSLYDQGYTSIGNRNTTIQNPLLKDPNNPSLYLPAYTLTDKSAERDGREK</sequence>
<dbReference type="InterPro" id="IPR030382">
    <property type="entry name" value="MeTrfase_TRM5/TYW2"/>
</dbReference>
<dbReference type="Pfam" id="PF25133">
    <property type="entry name" value="TYW2_N_2"/>
    <property type="match status" value="1"/>
</dbReference>
<evidence type="ECO:0000256" key="7">
    <source>
        <dbReference type="ARBA" id="ARBA00022643"/>
    </source>
</evidence>
<dbReference type="InterPro" id="IPR056596">
    <property type="entry name" value="FLAD1_M"/>
</dbReference>
<evidence type="ECO:0000256" key="11">
    <source>
        <dbReference type="ARBA" id="ARBA00022695"/>
    </source>
</evidence>
<dbReference type="InterPro" id="IPR036425">
    <property type="entry name" value="MoaB/Mog-like_dom_sf"/>
</dbReference>
<keyword evidence="8 20" id="KW-0808">Transferase</keyword>
<keyword evidence="11" id="KW-0548">Nucleotidyltransferase</keyword>
<protein>
    <recommendedName>
        <fullName evidence="20">tRNA (guanine(37)-N1)-methyltransferase</fullName>
        <ecNumber evidence="20">2.1.1.228</ecNumber>
    </recommendedName>
    <alternativeName>
        <fullName evidence="20">M1G-methyltransferase</fullName>
    </alternativeName>
    <alternativeName>
        <fullName evidence="20">tRNA [GM37] methyltransferase</fullName>
    </alternativeName>
    <alternativeName>
        <fullName evidence="20">tRNA methyltransferase 5 homolog</fullName>
    </alternativeName>
</protein>
<dbReference type="CDD" id="cd23948">
    <property type="entry name" value="FAD_synthase"/>
    <property type="match status" value="1"/>
</dbReference>
<dbReference type="STRING" id="34720.A0A195FV99"/>
<dbReference type="Pfam" id="PF24102">
    <property type="entry name" value="FLAD1_M"/>
    <property type="match status" value="1"/>
</dbReference>
<dbReference type="EMBL" id="KQ981215">
    <property type="protein sequence ID" value="KYN44565.1"/>
    <property type="molecule type" value="Genomic_DNA"/>
</dbReference>
<dbReference type="InterPro" id="IPR002500">
    <property type="entry name" value="PAPS_reduct_dom"/>
</dbReference>
<dbReference type="GO" id="GO:0003919">
    <property type="term" value="F:FMN adenylyltransferase activity"/>
    <property type="evidence" value="ECO:0007669"/>
    <property type="project" value="UniProtKB-EC"/>
</dbReference>
<feature type="binding site" evidence="20">
    <location>
        <begin position="284"/>
        <end position="285"/>
    </location>
    <ligand>
        <name>S-adenosyl-L-methionine</name>
        <dbReference type="ChEBI" id="CHEBI:59789"/>
    </ligand>
</feature>
<dbReference type="GO" id="GO:0052906">
    <property type="term" value="F:tRNA (guanine(37)-N1)-methyltransferase activity"/>
    <property type="evidence" value="ECO:0007669"/>
    <property type="project" value="UniProtKB-UniRule"/>
</dbReference>
<keyword evidence="5 20" id="KW-0489">Methyltransferase</keyword>
<dbReference type="SUPFAM" id="SSF53218">
    <property type="entry name" value="Molybdenum cofactor biosynthesis proteins"/>
    <property type="match status" value="1"/>
</dbReference>
<organism evidence="22 23">
    <name type="scientific">Trachymyrmex septentrionalis</name>
    <dbReference type="NCBI Taxonomy" id="34720"/>
    <lineage>
        <taxon>Eukaryota</taxon>
        <taxon>Metazoa</taxon>
        <taxon>Ecdysozoa</taxon>
        <taxon>Arthropoda</taxon>
        <taxon>Hexapoda</taxon>
        <taxon>Insecta</taxon>
        <taxon>Pterygota</taxon>
        <taxon>Neoptera</taxon>
        <taxon>Endopterygota</taxon>
        <taxon>Hymenoptera</taxon>
        <taxon>Apocrita</taxon>
        <taxon>Aculeata</taxon>
        <taxon>Formicoidea</taxon>
        <taxon>Formicidae</taxon>
        <taxon>Myrmicinae</taxon>
        <taxon>Trachymyrmex</taxon>
    </lineage>
</organism>
<evidence type="ECO:0000256" key="13">
    <source>
        <dbReference type="ARBA" id="ARBA00022827"/>
    </source>
</evidence>
<dbReference type="AlphaFoldDB" id="A0A195FV99"/>
<evidence type="ECO:0000256" key="9">
    <source>
        <dbReference type="ARBA" id="ARBA00022691"/>
    </source>
</evidence>
<feature type="binding site" evidence="20">
    <location>
        <position position="246"/>
    </location>
    <ligand>
        <name>S-adenosyl-L-methionine</name>
        <dbReference type="ChEBI" id="CHEBI:59789"/>
    </ligand>
</feature>
<dbReference type="HAMAP" id="MF_03152">
    <property type="entry name" value="TRM5"/>
    <property type="match status" value="1"/>
</dbReference>
<dbReference type="CDD" id="cd02440">
    <property type="entry name" value="AdoMet_MTases"/>
    <property type="match status" value="1"/>
</dbReference>
<evidence type="ECO:0000256" key="19">
    <source>
        <dbReference type="ARBA" id="ARBA00049494"/>
    </source>
</evidence>
<evidence type="ECO:0000256" key="15">
    <source>
        <dbReference type="ARBA" id="ARBA00023128"/>
    </source>
</evidence>
<keyword evidence="13" id="KW-0274">FAD</keyword>
<dbReference type="GO" id="GO:0005759">
    <property type="term" value="C:mitochondrial matrix"/>
    <property type="evidence" value="ECO:0007669"/>
    <property type="project" value="UniProtKB-SubCell"/>
</dbReference>
<comment type="similarity">
    <text evidence="3">Belongs to the class I-like SAM-binding methyltransferase superfamily. TRM5/TYW2 family.</text>
</comment>
<dbReference type="InterPro" id="IPR056744">
    <property type="entry name" value="TRM5/TYW2-like_N"/>
</dbReference>
<dbReference type="Gene3D" id="3.40.50.620">
    <property type="entry name" value="HUPs"/>
    <property type="match status" value="1"/>
</dbReference>
<evidence type="ECO:0000256" key="18">
    <source>
        <dbReference type="ARBA" id="ARBA00047783"/>
    </source>
</evidence>
<evidence type="ECO:0000256" key="5">
    <source>
        <dbReference type="ARBA" id="ARBA00022603"/>
    </source>
</evidence>
<evidence type="ECO:0000256" key="12">
    <source>
        <dbReference type="ARBA" id="ARBA00022741"/>
    </source>
</evidence>
<accession>A0A195FV99</accession>
<dbReference type="EC" id="2.1.1.228" evidence="20"/>
<comment type="function">
    <text evidence="20">Specifically methylates the N1 position of guanosine-37 in various cytoplasmic and mitochondrial tRNAs. Methylation is not dependent on the nature of the nucleoside 5' of the target nucleoside. This is the first step in the biosynthesis of wybutosine (yW), a modified base adjacent to the anticodon of tRNAs and required for accurate decoding.</text>
</comment>
<comment type="subcellular location">
    <subcellularLocation>
        <location evidence="20">Mitochondrion matrix</location>
    </subcellularLocation>
    <subcellularLocation>
        <location evidence="20">Nucleus</location>
    </subcellularLocation>
    <subcellularLocation>
        <location evidence="20">Cytoplasm</location>
    </subcellularLocation>
    <text evidence="20">Predominantly in the mitochondria and in the nucleus.</text>
</comment>
<keyword evidence="4 20" id="KW-0963">Cytoplasm</keyword>
<keyword evidence="14" id="KW-0067">ATP-binding</keyword>
<gene>
    <name evidence="22" type="ORF">ALC56_01008</name>
</gene>
<evidence type="ECO:0000256" key="10">
    <source>
        <dbReference type="ARBA" id="ARBA00022694"/>
    </source>
</evidence>
<dbReference type="GO" id="GO:0005634">
    <property type="term" value="C:nucleus"/>
    <property type="evidence" value="ECO:0007669"/>
    <property type="project" value="UniProtKB-SubCell"/>
</dbReference>
<proteinExistence type="inferred from homology"/>
<dbReference type="Proteomes" id="UP000078541">
    <property type="component" value="Unassembled WGS sequence"/>
</dbReference>
<evidence type="ECO:0000256" key="14">
    <source>
        <dbReference type="ARBA" id="ARBA00022840"/>
    </source>
</evidence>
<keyword evidence="15 20" id="KW-0496">Mitochondrion</keyword>
<dbReference type="GO" id="GO:0006747">
    <property type="term" value="P:FAD biosynthetic process"/>
    <property type="evidence" value="ECO:0007669"/>
    <property type="project" value="TreeGrafter"/>
</dbReference>
<evidence type="ECO:0000256" key="6">
    <source>
        <dbReference type="ARBA" id="ARBA00022630"/>
    </source>
</evidence>
<comment type="subunit">
    <text evidence="20">Monomer.</text>
</comment>
<evidence type="ECO:0000256" key="17">
    <source>
        <dbReference type="ARBA" id="ARBA00045951"/>
    </source>
</evidence>
<dbReference type="FunFam" id="3.30.300.110:FF:000001">
    <property type="entry name" value="tRNA (guanine(37)-N1)-methyltransferase"/>
    <property type="match status" value="1"/>
</dbReference>
<keyword evidence="9 20" id="KW-0949">S-adenosyl-L-methionine</keyword>
<dbReference type="Gene3D" id="3.40.50.150">
    <property type="entry name" value="Vaccinia Virus protein VP39"/>
    <property type="match status" value="1"/>
</dbReference>
<dbReference type="Gene3D" id="3.30.300.110">
    <property type="entry name" value="Met-10+ protein-like domains"/>
    <property type="match status" value="1"/>
</dbReference>
<comment type="function">
    <text evidence="17">Involved in mitochondrial tRNA methylation. Specifically methylates the N1 position of guanosine-37 in various tRNAs. Methylation is not dependent on the nature of the nucleoside 5' of the target nucleoside. This is the first step in the biosynthesis of wybutosine (yW), a modified base adjacent to the anticodon of tRNAs and required for accurate decoding.</text>
</comment>
<dbReference type="SUPFAM" id="SSF53335">
    <property type="entry name" value="S-adenosyl-L-methionine-dependent methyltransferases"/>
    <property type="match status" value="1"/>
</dbReference>
<evidence type="ECO:0000256" key="16">
    <source>
        <dbReference type="ARBA" id="ARBA00023242"/>
    </source>
</evidence>
<keyword evidence="6" id="KW-0285">Flavoprotein</keyword>
<evidence type="ECO:0000256" key="4">
    <source>
        <dbReference type="ARBA" id="ARBA00022490"/>
    </source>
</evidence>
<dbReference type="InterPro" id="IPR025792">
    <property type="entry name" value="tRNA_Gua_MeTrfase_euk"/>
</dbReference>
<evidence type="ECO:0000313" key="23">
    <source>
        <dbReference type="Proteomes" id="UP000078541"/>
    </source>
</evidence>
<feature type="binding site" evidence="20">
    <location>
        <begin position="312"/>
        <end position="313"/>
    </location>
    <ligand>
        <name>S-adenosyl-L-methionine</name>
        <dbReference type="ChEBI" id="CHEBI:59789"/>
    </ligand>
</feature>
<keyword evidence="7" id="KW-0288">FMN</keyword>
<comment type="similarity">
    <text evidence="2">In the N-terminal section; belongs to the MoaB/Mog family.</text>
</comment>
<comment type="pathway">
    <text evidence="1">Cofactor biosynthesis; FAD biosynthesis; FAD from FMN: step 1/1.</text>
</comment>
<dbReference type="PANTHER" id="PTHR23293:SF9">
    <property type="entry name" value="FAD SYNTHASE"/>
    <property type="match status" value="1"/>
</dbReference>
<evidence type="ECO:0000259" key="21">
    <source>
        <dbReference type="PROSITE" id="PS51684"/>
    </source>
</evidence>
<dbReference type="InterPro" id="IPR014729">
    <property type="entry name" value="Rossmann-like_a/b/a_fold"/>
</dbReference>
<dbReference type="GO" id="GO:0005524">
    <property type="term" value="F:ATP binding"/>
    <property type="evidence" value="ECO:0007669"/>
    <property type="project" value="UniProtKB-KW"/>
</dbReference>
<evidence type="ECO:0000256" key="1">
    <source>
        <dbReference type="ARBA" id="ARBA00004726"/>
    </source>
</evidence>
<keyword evidence="16 20" id="KW-0539">Nucleus</keyword>
<comment type="similarity">
    <text evidence="20">Belongs to the TRM5 / TYW2 family.</text>
</comment>
<dbReference type="Pfam" id="PF02475">
    <property type="entry name" value="TRM5-TYW2_MTfase"/>
    <property type="match status" value="1"/>
</dbReference>
<feature type="binding site" evidence="20">
    <location>
        <position position="342"/>
    </location>
    <ligand>
        <name>S-adenosyl-L-methionine</name>
        <dbReference type="ChEBI" id="CHEBI:59789"/>
    </ligand>
</feature>
<keyword evidence="12" id="KW-0547">Nucleotide-binding</keyword>
<comment type="catalytic activity">
    <reaction evidence="18 20">
        <text>guanosine(37) in tRNA + S-adenosyl-L-methionine = N(1)-methylguanosine(37) in tRNA + S-adenosyl-L-homocysteine + H(+)</text>
        <dbReference type="Rhea" id="RHEA:36899"/>
        <dbReference type="Rhea" id="RHEA-COMP:10145"/>
        <dbReference type="Rhea" id="RHEA-COMP:10147"/>
        <dbReference type="ChEBI" id="CHEBI:15378"/>
        <dbReference type="ChEBI" id="CHEBI:57856"/>
        <dbReference type="ChEBI" id="CHEBI:59789"/>
        <dbReference type="ChEBI" id="CHEBI:73542"/>
        <dbReference type="ChEBI" id="CHEBI:74269"/>
        <dbReference type="EC" id="2.1.1.228"/>
    </reaction>
</comment>
<dbReference type="InterPro" id="IPR056743">
    <property type="entry name" value="TRM5-TYW2-like_MTfase"/>
</dbReference>
<dbReference type="Pfam" id="PF01507">
    <property type="entry name" value="PAPS_reduct"/>
    <property type="match status" value="1"/>
</dbReference>